<dbReference type="Proteomes" id="UP001337655">
    <property type="component" value="Unassembled WGS sequence"/>
</dbReference>
<evidence type="ECO:0000313" key="3">
    <source>
        <dbReference type="Proteomes" id="UP001337655"/>
    </source>
</evidence>
<keyword evidence="3" id="KW-1185">Reference proteome</keyword>
<dbReference type="EMBL" id="JAVRRT010000004">
    <property type="protein sequence ID" value="KAK5172811.1"/>
    <property type="molecule type" value="Genomic_DNA"/>
</dbReference>
<evidence type="ECO:0000313" key="2">
    <source>
        <dbReference type="EMBL" id="KAK5172811.1"/>
    </source>
</evidence>
<sequence length="385" mass="43740">MAAKPDRPPNEDMNSASSLSSLSLSSMDSDRHYTSPSPPPDSRRPMMFHPDYRYLPRNLEDWLVAKVEKLENDATSVPTDARSMVDFFRDIQHVYSSGETQRSWHSFLVTFMWSHHFDRQVRRTDKEDMRMLLVTYIRGFIGPGDGVRELYFLTHLAFVLRNMTKLIAEIYSEMYKILEKNEMTRPEAWTGLDDYVVVAQQGDQAQTNGGVRTDAHAQSDSEMHADHETQRYGPTDQAVFIQQSFQARQDVTSQRSVQPQQLPAEQRYGENFALAQNVSNKPSGTQHSNSTSKANTTPTPQQLRAPQNPQTPQNQRSQKQQDVTPSTQQVASPNGFHDGEGDILSVGCPKAATDAEKAWWRWQSFQFSLQALQARKAQIQASLSP</sequence>
<reference evidence="2 3" key="1">
    <citation type="submission" date="2023-08" db="EMBL/GenBank/DDBJ databases">
        <title>Black Yeasts Isolated from many extreme environments.</title>
        <authorList>
            <person name="Coleine C."/>
            <person name="Stajich J.E."/>
            <person name="Selbmann L."/>
        </authorList>
    </citation>
    <scope>NUCLEOTIDE SEQUENCE [LARGE SCALE GENOMIC DNA]</scope>
    <source>
        <strain evidence="2 3">CCFEE 5935</strain>
    </source>
</reference>
<feature type="region of interest" description="Disordered" evidence="1">
    <location>
        <begin position="203"/>
        <end position="230"/>
    </location>
</feature>
<name>A0AAV9PGK4_9PEZI</name>
<dbReference type="GeneID" id="89924278"/>
<feature type="region of interest" description="Disordered" evidence="1">
    <location>
        <begin position="278"/>
        <end position="347"/>
    </location>
</feature>
<gene>
    <name evidence="2" type="ORF">LTR77_002931</name>
</gene>
<feature type="compositionally biased region" description="Basic and acidic residues" evidence="1">
    <location>
        <begin position="213"/>
        <end position="230"/>
    </location>
</feature>
<feature type="region of interest" description="Disordered" evidence="1">
    <location>
        <begin position="1"/>
        <end position="47"/>
    </location>
</feature>
<feature type="compositionally biased region" description="Polar residues" evidence="1">
    <location>
        <begin position="203"/>
        <end position="212"/>
    </location>
</feature>
<dbReference type="RefSeq" id="XP_064661529.1">
    <property type="nucleotide sequence ID" value="XM_064800190.1"/>
</dbReference>
<proteinExistence type="predicted"/>
<comment type="caution">
    <text evidence="2">The sequence shown here is derived from an EMBL/GenBank/DDBJ whole genome shotgun (WGS) entry which is preliminary data.</text>
</comment>
<evidence type="ECO:0000256" key="1">
    <source>
        <dbReference type="SAM" id="MobiDB-lite"/>
    </source>
</evidence>
<feature type="compositionally biased region" description="Basic and acidic residues" evidence="1">
    <location>
        <begin position="1"/>
        <end position="10"/>
    </location>
</feature>
<protein>
    <submittedName>
        <fullName evidence="2">Uncharacterized protein</fullName>
    </submittedName>
</protein>
<accession>A0AAV9PGK4</accession>
<feature type="compositionally biased region" description="Low complexity" evidence="1">
    <location>
        <begin position="15"/>
        <end position="26"/>
    </location>
</feature>
<feature type="compositionally biased region" description="Polar residues" evidence="1">
    <location>
        <begin position="278"/>
        <end position="332"/>
    </location>
</feature>
<dbReference type="AlphaFoldDB" id="A0AAV9PGK4"/>
<organism evidence="2 3">
    <name type="scientific">Saxophila tyrrhenica</name>
    <dbReference type="NCBI Taxonomy" id="1690608"/>
    <lineage>
        <taxon>Eukaryota</taxon>
        <taxon>Fungi</taxon>
        <taxon>Dikarya</taxon>
        <taxon>Ascomycota</taxon>
        <taxon>Pezizomycotina</taxon>
        <taxon>Dothideomycetes</taxon>
        <taxon>Dothideomycetidae</taxon>
        <taxon>Mycosphaerellales</taxon>
        <taxon>Extremaceae</taxon>
        <taxon>Saxophila</taxon>
    </lineage>
</organism>